<dbReference type="RefSeq" id="XP_007710133.1">
    <property type="nucleotide sequence ID" value="XM_007711943.1"/>
</dbReference>
<accession>W6YD77</accession>
<dbReference type="KEGG" id="bze:COCCADRAFT_34967"/>
<name>W6YD77_COCC2</name>
<dbReference type="AlphaFoldDB" id="W6YD77"/>
<organism evidence="1 2">
    <name type="scientific">Cochliobolus carbonum (strain 26-R-13)</name>
    <name type="common">Maize leaf spot fungus</name>
    <name type="synonym">Bipolaris zeicola</name>
    <dbReference type="NCBI Taxonomy" id="930089"/>
    <lineage>
        <taxon>Eukaryota</taxon>
        <taxon>Fungi</taxon>
        <taxon>Dikarya</taxon>
        <taxon>Ascomycota</taxon>
        <taxon>Pezizomycotina</taxon>
        <taxon>Dothideomycetes</taxon>
        <taxon>Pleosporomycetidae</taxon>
        <taxon>Pleosporales</taxon>
        <taxon>Pleosporineae</taxon>
        <taxon>Pleosporaceae</taxon>
        <taxon>Bipolaris</taxon>
    </lineage>
</organism>
<protein>
    <submittedName>
        <fullName evidence="1">Uncharacterized protein</fullName>
    </submittedName>
</protein>
<dbReference type="GeneID" id="19147880"/>
<sequence>MSIKKHGLYCCLKSTIKARFRPKIDNNTVKLCMHEFYNKRCKTCHVPEAIVRLGLVDAGYHCEGCRCLRLVEYTSDEVPESRIGEERAAVLLRDEPKDVLSSSSSLTVGNVDASEPYDMSIIAAYEDDTCSLRSTESNDVLEEAVPATAVHMTTMMPTEIHIRYSLEKKDDIQALIHGAIKGDAEYQTKLLRLYGEISASDAPCTLPWSSSQRSLIRKARLIMGLEIQRAAGRITVDALDKISTQLFCHDNEEAAMGMEEFAAYSRGLSDRGEMSGGRAKQIIMLAFDGESDLV</sequence>
<gene>
    <name evidence="1" type="ORF">COCCADRAFT_34967</name>
</gene>
<dbReference type="EMBL" id="KI964573">
    <property type="protein sequence ID" value="EUC35593.1"/>
    <property type="molecule type" value="Genomic_DNA"/>
</dbReference>
<evidence type="ECO:0000313" key="1">
    <source>
        <dbReference type="EMBL" id="EUC35593.1"/>
    </source>
</evidence>
<dbReference type="OrthoDB" id="3694637at2759"/>
<dbReference type="Proteomes" id="UP000053841">
    <property type="component" value="Unassembled WGS sequence"/>
</dbReference>
<dbReference type="HOGENOM" id="CLU_834165_0_0_1"/>
<reference evidence="1 2" key="1">
    <citation type="journal article" date="2013" name="PLoS Genet.">
        <title>Comparative genome structure, secondary metabolite, and effector coding capacity across Cochliobolus pathogens.</title>
        <authorList>
            <person name="Condon B.J."/>
            <person name="Leng Y."/>
            <person name="Wu D."/>
            <person name="Bushley K.E."/>
            <person name="Ohm R.A."/>
            <person name="Otillar R."/>
            <person name="Martin J."/>
            <person name="Schackwitz W."/>
            <person name="Grimwood J."/>
            <person name="MohdZainudin N."/>
            <person name="Xue C."/>
            <person name="Wang R."/>
            <person name="Manning V.A."/>
            <person name="Dhillon B."/>
            <person name="Tu Z.J."/>
            <person name="Steffenson B.J."/>
            <person name="Salamov A."/>
            <person name="Sun H."/>
            <person name="Lowry S."/>
            <person name="LaButti K."/>
            <person name="Han J."/>
            <person name="Copeland A."/>
            <person name="Lindquist E."/>
            <person name="Barry K."/>
            <person name="Schmutz J."/>
            <person name="Baker S.E."/>
            <person name="Ciuffetti L.M."/>
            <person name="Grigoriev I.V."/>
            <person name="Zhong S."/>
            <person name="Turgeon B.G."/>
        </authorList>
    </citation>
    <scope>NUCLEOTIDE SEQUENCE [LARGE SCALE GENOMIC DNA]</scope>
    <source>
        <strain evidence="1 2">26-R-13</strain>
    </source>
</reference>
<evidence type="ECO:0000313" key="2">
    <source>
        <dbReference type="Proteomes" id="UP000053841"/>
    </source>
</evidence>
<proteinExistence type="predicted"/>
<keyword evidence="2" id="KW-1185">Reference proteome</keyword>